<organism evidence="1">
    <name type="scientific">marine sediment metagenome</name>
    <dbReference type="NCBI Taxonomy" id="412755"/>
    <lineage>
        <taxon>unclassified sequences</taxon>
        <taxon>metagenomes</taxon>
        <taxon>ecological metagenomes</taxon>
    </lineage>
</organism>
<evidence type="ECO:0008006" key="2">
    <source>
        <dbReference type="Google" id="ProtNLM"/>
    </source>
</evidence>
<dbReference type="PANTHER" id="PTHR30619:SF1">
    <property type="entry name" value="RECOMBINATION PROTEIN 2"/>
    <property type="match status" value="1"/>
</dbReference>
<protein>
    <recommendedName>
        <fullName evidence="2">Metallo-beta-lactamase domain-containing protein</fullName>
    </recommendedName>
</protein>
<dbReference type="InterPro" id="IPR035681">
    <property type="entry name" value="ComA-like_MBL"/>
</dbReference>
<sequence>VLHRYEVKQVLYPDLDYDSPLYDEWLSLIEEKDIKHTIAQVGQQINLGEGVVIEVLNPPASLLTDTESDIDNNGVVLRLSMGDASFLLTADIFWEAEFELITSRADLRSTVLKVAHHGSDTSTTQEFLAVVNPQVAVISASAEDRFGHPSDEVMERLTKIVGKDKIYLTAEWSTIEFTTDGERLWVEVGR</sequence>
<reference evidence="1" key="1">
    <citation type="journal article" date="2014" name="Front. Microbiol.">
        <title>High frequency of phylogenetically diverse reductive dehalogenase-homologous genes in deep subseafloor sedimentary metagenomes.</title>
        <authorList>
            <person name="Kawai M."/>
            <person name="Futagami T."/>
            <person name="Toyoda A."/>
            <person name="Takaki Y."/>
            <person name="Nishi S."/>
            <person name="Hori S."/>
            <person name="Arai W."/>
            <person name="Tsubouchi T."/>
            <person name="Morono Y."/>
            <person name="Uchiyama I."/>
            <person name="Ito T."/>
            <person name="Fujiyama A."/>
            <person name="Inagaki F."/>
            <person name="Takami H."/>
        </authorList>
    </citation>
    <scope>NUCLEOTIDE SEQUENCE</scope>
    <source>
        <strain evidence="1">Expedition CK06-06</strain>
    </source>
</reference>
<dbReference type="PANTHER" id="PTHR30619">
    <property type="entry name" value="DNA INTERNALIZATION/COMPETENCE PROTEIN COMEC/REC2"/>
    <property type="match status" value="1"/>
</dbReference>
<dbReference type="SUPFAM" id="SSF56281">
    <property type="entry name" value="Metallo-hydrolase/oxidoreductase"/>
    <property type="match status" value="1"/>
</dbReference>
<dbReference type="AlphaFoldDB" id="X1DLG6"/>
<evidence type="ECO:0000313" key="1">
    <source>
        <dbReference type="EMBL" id="GAH09115.1"/>
    </source>
</evidence>
<dbReference type="InterPro" id="IPR036866">
    <property type="entry name" value="RibonucZ/Hydroxyglut_hydro"/>
</dbReference>
<dbReference type="EMBL" id="BART01034922">
    <property type="protein sequence ID" value="GAH09115.1"/>
    <property type="molecule type" value="Genomic_DNA"/>
</dbReference>
<feature type="non-terminal residue" evidence="1">
    <location>
        <position position="1"/>
    </location>
</feature>
<accession>X1DLG6</accession>
<dbReference type="Gene3D" id="3.60.15.10">
    <property type="entry name" value="Ribonuclease Z/Hydroxyacylglutathione hydrolase-like"/>
    <property type="match status" value="1"/>
</dbReference>
<gene>
    <name evidence="1" type="ORF">S01H4_59525</name>
</gene>
<dbReference type="CDD" id="cd07731">
    <property type="entry name" value="ComA-like_MBL-fold"/>
    <property type="match status" value="1"/>
</dbReference>
<dbReference type="InterPro" id="IPR052159">
    <property type="entry name" value="Competence_DNA_uptake"/>
</dbReference>
<proteinExistence type="predicted"/>
<name>X1DLG6_9ZZZZ</name>
<comment type="caution">
    <text evidence="1">The sequence shown here is derived from an EMBL/GenBank/DDBJ whole genome shotgun (WGS) entry which is preliminary data.</text>
</comment>